<dbReference type="InterPro" id="IPR051289">
    <property type="entry name" value="LAGLIDADG_Endonuclease"/>
</dbReference>
<dbReference type="PANTHER" id="PTHR36181">
    <property type="entry name" value="INTRON-ENCODED ENDONUCLEASE AI3-RELATED"/>
    <property type="match status" value="1"/>
</dbReference>
<geneLocation type="mitochondrion" evidence="2"/>
<reference evidence="2" key="1">
    <citation type="journal article" date="2016" name="PLoS ONE">
        <title>Intron Derived Size Polymorphism in the Mitochondrial Genomes of Closely Related Chrysoporthe Species.</title>
        <authorList>
            <person name="Kanzi A.M."/>
            <person name="Wingfield B.D."/>
            <person name="Steenkamp E.T."/>
            <person name="Naidoo S."/>
            <person name="van der Merwe N.A."/>
        </authorList>
    </citation>
    <scope>NUCLEOTIDE SEQUENCE</scope>
</reference>
<keyword evidence="2" id="KW-0496">Mitochondrion</keyword>
<evidence type="ECO:0000259" key="1">
    <source>
        <dbReference type="Pfam" id="PF00961"/>
    </source>
</evidence>
<dbReference type="SUPFAM" id="SSF55608">
    <property type="entry name" value="Homing endonucleases"/>
    <property type="match status" value="2"/>
</dbReference>
<dbReference type="EMBL" id="KT380884">
    <property type="protein sequence ID" value="AMX22201.1"/>
    <property type="molecule type" value="Genomic_DNA"/>
</dbReference>
<feature type="domain" description="Homing endonuclease LAGLIDADG" evidence="1">
    <location>
        <begin position="64"/>
        <end position="165"/>
    </location>
</feature>
<dbReference type="GeneID" id="31078247"/>
<dbReference type="RefSeq" id="YP_009262126.1">
    <property type="nucleotide sequence ID" value="NC_030523.1"/>
</dbReference>
<dbReference type="Pfam" id="PF00961">
    <property type="entry name" value="LAGLIDADG_1"/>
    <property type="match status" value="2"/>
</dbReference>
<dbReference type="GO" id="GO:0005739">
    <property type="term" value="C:mitochondrion"/>
    <property type="evidence" value="ECO:0007669"/>
    <property type="project" value="UniProtKB-ARBA"/>
</dbReference>
<sequence length="486" mass="55339">MEKKINKGTLGLLLNRFFSSSSNFLNDCFTHNRIKSLYTSDIESILKSNLSFYENNLPLFYQWLSGFIDGEGSFQINPLKNKNGAITKFSFMFIINLHIDDLDVLKNISKLLGIGVVTTDTKSDRNLCTLRVNKQSELLKLIRIIIENPLKGVKFLDFSDFVKAYYLYFNRDNVAITPEIIGELLKIKKGMNKQRTSFFKPIVTTEGVFSTQELWFSSKIQITDHWLLGLIEGEGSFHLVRSRLIPGFTIKMVSDQEPLIVAIKEYLVYRLGFDKYSLFKLEGSQLISVNYAKSVSANSKPQVFIGIENNRILYNYLLPYLKGLPFLTKKFKDYNDFTLICHTIYYKIQKNSTFKDLILKLSNSMNNFRLSSYKDKTCSITQEEIGMLLSADPITKPLMDGRLLNLVTNKFESGLGGSVFEIEVNNEASKGKLETILVNSLEECASVTGISRNILNSRFSVIVDSISVSEIEIGNYKIKRIGVFLG</sequence>
<accession>A0A191MWZ3</accession>
<dbReference type="InterPro" id="IPR004860">
    <property type="entry name" value="LAGLIDADG_dom"/>
</dbReference>
<dbReference type="InterPro" id="IPR027434">
    <property type="entry name" value="Homing_endonucl"/>
</dbReference>
<dbReference type="AlphaFoldDB" id="A0A191MWZ3"/>
<dbReference type="PANTHER" id="PTHR36181:SF2">
    <property type="entry name" value="INTRON-ENCODED ENDONUCLEASE AI3-RELATED"/>
    <property type="match status" value="1"/>
</dbReference>
<gene>
    <name evidence="2" type="primary">orf486</name>
</gene>
<evidence type="ECO:0000313" key="2">
    <source>
        <dbReference type="EMBL" id="AMX22201.1"/>
    </source>
</evidence>
<dbReference type="GO" id="GO:0004519">
    <property type="term" value="F:endonuclease activity"/>
    <property type="evidence" value="ECO:0007669"/>
    <property type="project" value="InterPro"/>
</dbReference>
<organism evidence="2">
    <name type="scientific">Chrysoporthe deuterocubensis</name>
    <dbReference type="NCBI Taxonomy" id="764597"/>
    <lineage>
        <taxon>Eukaryota</taxon>
        <taxon>Fungi</taxon>
        <taxon>Dikarya</taxon>
        <taxon>Ascomycota</taxon>
        <taxon>Pezizomycotina</taxon>
        <taxon>Sordariomycetes</taxon>
        <taxon>Sordariomycetidae</taxon>
        <taxon>Diaporthales</taxon>
        <taxon>Cryphonectriaceae</taxon>
        <taxon>Cryphonectria-Endothia species complex</taxon>
        <taxon>Chrysoporthe</taxon>
    </lineage>
</organism>
<proteinExistence type="predicted"/>
<protein>
    <recommendedName>
        <fullName evidence="1">Homing endonuclease LAGLIDADG domain-containing protein</fullName>
    </recommendedName>
</protein>
<dbReference type="Gene3D" id="3.10.28.10">
    <property type="entry name" value="Homing endonucleases"/>
    <property type="match status" value="2"/>
</dbReference>
<feature type="domain" description="Homing endonuclease LAGLIDADG" evidence="1">
    <location>
        <begin position="227"/>
        <end position="340"/>
    </location>
</feature>
<name>A0A191MWZ3_9PEZI</name>